<dbReference type="GO" id="GO:0006508">
    <property type="term" value="P:proteolysis"/>
    <property type="evidence" value="ECO:0007669"/>
    <property type="project" value="UniProtKB-KW"/>
</dbReference>
<dbReference type="PRINTS" id="PR00599">
    <property type="entry name" value="MAPEPTIDASE"/>
</dbReference>
<dbReference type="PANTHER" id="PTHR43226">
    <property type="entry name" value="XAA-PRO AMINOPEPTIDASE 3"/>
    <property type="match status" value="1"/>
</dbReference>
<dbReference type="GO" id="GO:0005829">
    <property type="term" value="C:cytosol"/>
    <property type="evidence" value="ECO:0007669"/>
    <property type="project" value="TreeGrafter"/>
</dbReference>
<evidence type="ECO:0000256" key="1">
    <source>
        <dbReference type="ARBA" id="ARBA00001424"/>
    </source>
</evidence>
<dbReference type="SUPFAM" id="SSF53092">
    <property type="entry name" value="Creatinase/prolidase N-terminal domain"/>
    <property type="match status" value="1"/>
</dbReference>
<comment type="similarity">
    <text evidence="3">Belongs to the peptidase M24B family.</text>
</comment>
<accession>A0A1Y6FXD5</accession>
<proteinExistence type="inferred from homology"/>
<dbReference type="AlphaFoldDB" id="A0A1Y6FXD5"/>
<keyword evidence="15" id="KW-1185">Reference proteome</keyword>
<evidence type="ECO:0000256" key="2">
    <source>
        <dbReference type="ARBA" id="ARBA00001936"/>
    </source>
</evidence>
<dbReference type="InterPro" id="IPR029149">
    <property type="entry name" value="Creatin/AminoP/Spt16_N"/>
</dbReference>
<evidence type="ECO:0000256" key="10">
    <source>
        <dbReference type="ARBA" id="ARBA00069363"/>
    </source>
</evidence>
<dbReference type="Proteomes" id="UP000194450">
    <property type="component" value="Unassembled WGS sequence"/>
</dbReference>
<evidence type="ECO:0000256" key="4">
    <source>
        <dbReference type="ARBA" id="ARBA00012574"/>
    </source>
</evidence>
<dbReference type="Pfam" id="PF05195">
    <property type="entry name" value="AMP_N"/>
    <property type="match status" value="1"/>
</dbReference>
<evidence type="ECO:0000256" key="5">
    <source>
        <dbReference type="ARBA" id="ARBA00022670"/>
    </source>
</evidence>
<feature type="domain" description="Aminopeptidase P N-terminal" evidence="13">
    <location>
        <begin position="14"/>
        <end position="151"/>
    </location>
</feature>
<keyword evidence="8" id="KW-0482">Metalloprotease</keyword>
<evidence type="ECO:0000313" key="15">
    <source>
        <dbReference type="Proteomes" id="UP000194450"/>
    </source>
</evidence>
<dbReference type="Pfam" id="PF00557">
    <property type="entry name" value="Peptidase_M24"/>
    <property type="match status" value="1"/>
</dbReference>
<dbReference type="PANTHER" id="PTHR43226:SF4">
    <property type="entry name" value="XAA-PRO AMINOPEPTIDASE 3"/>
    <property type="match status" value="1"/>
</dbReference>
<evidence type="ECO:0000313" key="14">
    <source>
        <dbReference type="EMBL" id="SMQ80475.1"/>
    </source>
</evidence>
<dbReference type="GO" id="GO:0030145">
    <property type="term" value="F:manganese ion binding"/>
    <property type="evidence" value="ECO:0007669"/>
    <property type="project" value="InterPro"/>
</dbReference>
<dbReference type="GO" id="GO:0070006">
    <property type="term" value="F:metalloaminopeptidase activity"/>
    <property type="evidence" value="ECO:0007669"/>
    <property type="project" value="InterPro"/>
</dbReference>
<dbReference type="RefSeq" id="WP_086435363.1">
    <property type="nucleotide sequence ID" value="NZ_FXWH01000003.1"/>
</dbReference>
<dbReference type="Gene3D" id="3.40.350.10">
    <property type="entry name" value="Creatinase/prolidase N-terminal domain"/>
    <property type="match status" value="1"/>
</dbReference>
<comment type="catalytic activity">
    <reaction evidence="1">
        <text>Release of any N-terminal amino acid, including proline, that is linked to proline, even from a dipeptide or tripeptide.</text>
        <dbReference type="EC" id="3.4.11.9"/>
    </reaction>
</comment>
<keyword evidence="6" id="KW-0479">Metal-binding</keyword>
<dbReference type="OrthoDB" id="9806388at2"/>
<evidence type="ECO:0000259" key="13">
    <source>
        <dbReference type="SMART" id="SM01011"/>
    </source>
</evidence>
<evidence type="ECO:0000256" key="9">
    <source>
        <dbReference type="ARBA" id="ARBA00023211"/>
    </source>
</evidence>
<dbReference type="EC" id="3.4.11.9" evidence="4"/>
<dbReference type="InterPro" id="IPR052433">
    <property type="entry name" value="X-Pro_dipept-like"/>
</dbReference>
<dbReference type="InterPro" id="IPR000994">
    <property type="entry name" value="Pept_M24"/>
</dbReference>
<evidence type="ECO:0000256" key="6">
    <source>
        <dbReference type="ARBA" id="ARBA00022723"/>
    </source>
</evidence>
<dbReference type="Gene3D" id="3.90.230.10">
    <property type="entry name" value="Creatinase/methionine aminopeptidase superfamily"/>
    <property type="match status" value="1"/>
</dbReference>
<dbReference type="InterPro" id="IPR001714">
    <property type="entry name" value="Pept_M24_MAP"/>
</dbReference>
<reference evidence="15" key="1">
    <citation type="submission" date="2017-04" db="EMBL/GenBank/DDBJ databases">
        <authorList>
            <person name="Varghese N."/>
            <person name="Submissions S."/>
        </authorList>
    </citation>
    <scope>NUCLEOTIDE SEQUENCE [LARGE SCALE GENOMIC DNA]</scope>
</reference>
<keyword evidence="9" id="KW-0464">Manganese</keyword>
<sequence>MNSKARHSNGHETVSAATFKARRTALMKQLQKHAPEGAIAIIPAAPELTRSRDTEYPFRQDSDFYYLTGFNEPNALLVLAPDADVQEQLFCQPSDAHAEIWHGQRLGVAAAEAKINVDAAWSIEELDKRMPRLLNQMDTVFYAQGTYADFDQRVLGWFNLLRETPKKGDAPPRALVDLRPLVHAQRLIKQPEELALMRRSAEISVAAHKRAMLFAQPGKFEYQVAAELHHEFAMQGALHPAYGTICGGGENACILHYTDNSSELKDGDLILIDAGSEYQGYAADITRTFPVNGRFSDTQKALYEVVLAAQDAALAEAKPGGNLPAAHEAAARTITQGLIELDILSGSFSKNWENASYRQFFIHGLGHWLGLDVHDVGNYTENGKPIRFKPGMVLTIEPGIYIPPDADVAQRWRGIGIRIEDDIVITEQGHDNLTAAVPKTVAEIEAWLQQR</sequence>
<dbReference type="SUPFAM" id="SSF55920">
    <property type="entry name" value="Creatinase/aminopeptidase"/>
    <property type="match status" value="1"/>
</dbReference>
<dbReference type="NCBIfam" id="NF008131">
    <property type="entry name" value="PRK10879.1"/>
    <property type="match status" value="1"/>
</dbReference>
<organism evidence="14 15">
    <name type="scientific">Pseudidiomarina planktonica</name>
    <dbReference type="NCBI Taxonomy" id="1323738"/>
    <lineage>
        <taxon>Bacteria</taxon>
        <taxon>Pseudomonadati</taxon>
        <taxon>Pseudomonadota</taxon>
        <taxon>Gammaproteobacteria</taxon>
        <taxon>Alteromonadales</taxon>
        <taxon>Idiomarinaceae</taxon>
        <taxon>Pseudidiomarina</taxon>
    </lineage>
</organism>
<dbReference type="FunFam" id="3.90.230.10:FF:000002">
    <property type="entry name" value="Xaa-Pro aminopeptidase 3"/>
    <property type="match status" value="1"/>
</dbReference>
<dbReference type="InterPro" id="IPR007865">
    <property type="entry name" value="Aminopep_P_N"/>
</dbReference>
<evidence type="ECO:0000256" key="8">
    <source>
        <dbReference type="ARBA" id="ARBA00023049"/>
    </source>
</evidence>
<dbReference type="EMBL" id="FXWH01000003">
    <property type="protein sequence ID" value="SMQ80475.1"/>
    <property type="molecule type" value="Genomic_DNA"/>
</dbReference>
<evidence type="ECO:0000256" key="12">
    <source>
        <dbReference type="ARBA" id="ARBA00081411"/>
    </source>
</evidence>
<protein>
    <recommendedName>
        <fullName evidence="10">Xaa-Pro aminopeptidase</fullName>
        <ecNumber evidence="4">3.4.11.9</ecNumber>
    </recommendedName>
    <alternativeName>
        <fullName evidence="11">Aminopeptidase P II</fullName>
    </alternativeName>
    <alternativeName>
        <fullName evidence="12">X-Pro aminopeptidase</fullName>
    </alternativeName>
</protein>
<keyword evidence="5" id="KW-0645">Protease</keyword>
<dbReference type="CDD" id="cd01087">
    <property type="entry name" value="Prolidase"/>
    <property type="match status" value="1"/>
</dbReference>
<dbReference type="InterPro" id="IPR001131">
    <property type="entry name" value="Peptidase_M24B_aminopep-P_CS"/>
</dbReference>
<evidence type="ECO:0000256" key="7">
    <source>
        <dbReference type="ARBA" id="ARBA00022801"/>
    </source>
</evidence>
<dbReference type="InterPro" id="IPR036005">
    <property type="entry name" value="Creatinase/aminopeptidase-like"/>
</dbReference>
<name>A0A1Y6FXD5_9GAMM</name>
<keyword evidence="7" id="KW-0378">Hydrolase</keyword>
<evidence type="ECO:0000256" key="11">
    <source>
        <dbReference type="ARBA" id="ARBA00075356"/>
    </source>
</evidence>
<evidence type="ECO:0000256" key="3">
    <source>
        <dbReference type="ARBA" id="ARBA00008766"/>
    </source>
</evidence>
<comment type="cofactor">
    <cofactor evidence="2">
        <name>Mn(2+)</name>
        <dbReference type="ChEBI" id="CHEBI:29035"/>
    </cofactor>
</comment>
<dbReference type="PROSITE" id="PS00491">
    <property type="entry name" value="PROLINE_PEPTIDASE"/>
    <property type="match status" value="1"/>
</dbReference>
<gene>
    <name evidence="14" type="ORF">SAMN06297229_2234</name>
</gene>
<keyword evidence="14" id="KW-0031">Aminopeptidase</keyword>
<dbReference type="SMART" id="SM01011">
    <property type="entry name" value="AMP_N"/>
    <property type="match status" value="1"/>
</dbReference>